<feature type="region of interest" description="Disordered" evidence="1">
    <location>
        <begin position="1"/>
        <end position="37"/>
    </location>
</feature>
<keyword evidence="3" id="KW-1185">Reference proteome</keyword>
<dbReference type="Proteomes" id="UP000485058">
    <property type="component" value="Unassembled WGS sequence"/>
</dbReference>
<reference evidence="2 3" key="1">
    <citation type="submission" date="2020-02" db="EMBL/GenBank/DDBJ databases">
        <title>Draft genome sequence of Haematococcus lacustris strain NIES-144.</title>
        <authorList>
            <person name="Morimoto D."/>
            <person name="Nakagawa S."/>
            <person name="Yoshida T."/>
            <person name="Sawayama S."/>
        </authorList>
    </citation>
    <scope>NUCLEOTIDE SEQUENCE [LARGE SCALE GENOMIC DNA]</scope>
    <source>
        <strain evidence="2 3">NIES-144</strain>
    </source>
</reference>
<sequence length="221" mass="22773">MELPTNSSDTRPHTSLSAAAGRHTTKQGHTLPAASPPKSPFRVAIRLAADWNEHLAVSDGHLDGLGPAGTAFNVCSPGVQVQAGNEADACCRVCVGPYPGTGHCVCMCVVGHLTLPQTPSSLEPPALTSTRALCSHPSAPSCQSQAPCKVRGCCSMAGGRCGCGGAPVGQEQLRTTLHRAALHSQHTHTTRCKGLADRPGARDRGREASGTLMVCNSGILL</sequence>
<dbReference type="AlphaFoldDB" id="A0A6A0A6V3"/>
<feature type="compositionally biased region" description="Basic and acidic residues" evidence="1">
    <location>
        <begin position="194"/>
        <end position="207"/>
    </location>
</feature>
<comment type="caution">
    <text evidence="2">The sequence shown here is derived from an EMBL/GenBank/DDBJ whole genome shotgun (WGS) entry which is preliminary data.</text>
</comment>
<evidence type="ECO:0000256" key="1">
    <source>
        <dbReference type="SAM" id="MobiDB-lite"/>
    </source>
</evidence>
<dbReference type="EMBL" id="BLLF01003780">
    <property type="protein sequence ID" value="GFH28202.1"/>
    <property type="molecule type" value="Genomic_DNA"/>
</dbReference>
<evidence type="ECO:0000313" key="3">
    <source>
        <dbReference type="Proteomes" id="UP000485058"/>
    </source>
</evidence>
<name>A0A6A0A6V3_HAELA</name>
<gene>
    <name evidence="2" type="ORF">HaLaN_26654</name>
</gene>
<feature type="region of interest" description="Disordered" evidence="1">
    <location>
        <begin position="188"/>
        <end position="207"/>
    </location>
</feature>
<accession>A0A6A0A6V3</accession>
<protein>
    <submittedName>
        <fullName evidence="2">Uncharacterized protein</fullName>
    </submittedName>
</protein>
<feature type="compositionally biased region" description="Polar residues" evidence="1">
    <location>
        <begin position="1"/>
        <end position="17"/>
    </location>
</feature>
<organism evidence="2 3">
    <name type="scientific">Haematococcus lacustris</name>
    <name type="common">Green alga</name>
    <name type="synonym">Haematococcus pluvialis</name>
    <dbReference type="NCBI Taxonomy" id="44745"/>
    <lineage>
        <taxon>Eukaryota</taxon>
        <taxon>Viridiplantae</taxon>
        <taxon>Chlorophyta</taxon>
        <taxon>core chlorophytes</taxon>
        <taxon>Chlorophyceae</taxon>
        <taxon>CS clade</taxon>
        <taxon>Chlamydomonadales</taxon>
        <taxon>Haematococcaceae</taxon>
        <taxon>Haematococcus</taxon>
    </lineage>
</organism>
<evidence type="ECO:0000313" key="2">
    <source>
        <dbReference type="EMBL" id="GFH28202.1"/>
    </source>
</evidence>
<proteinExistence type="predicted"/>